<dbReference type="PANTHER" id="PTHR42085">
    <property type="entry name" value="F-BOX DOMAIN-CONTAINING PROTEIN"/>
    <property type="match status" value="1"/>
</dbReference>
<dbReference type="InterPro" id="IPR045518">
    <property type="entry name" value="2EXR"/>
</dbReference>
<feature type="region of interest" description="Disordered" evidence="1">
    <location>
        <begin position="1"/>
        <end position="29"/>
    </location>
</feature>
<comment type="caution">
    <text evidence="3">The sequence shown here is derived from an EMBL/GenBank/DDBJ whole genome shotgun (WGS) entry which is preliminary data.</text>
</comment>
<feature type="compositionally biased region" description="Basic and acidic residues" evidence="1">
    <location>
        <begin position="1"/>
        <end position="12"/>
    </location>
</feature>
<gene>
    <name evidence="3" type="ORF">HO173_004909</name>
</gene>
<evidence type="ECO:0000313" key="3">
    <source>
        <dbReference type="EMBL" id="KAF6237030.1"/>
    </source>
</evidence>
<feature type="domain" description="2EXR" evidence="2">
    <location>
        <begin position="35"/>
        <end position="103"/>
    </location>
</feature>
<dbReference type="InterPro" id="IPR038883">
    <property type="entry name" value="AN11006-like"/>
</dbReference>
<dbReference type="Proteomes" id="UP000578531">
    <property type="component" value="Unassembled WGS sequence"/>
</dbReference>
<dbReference type="RefSeq" id="XP_037166362.1">
    <property type="nucleotide sequence ID" value="XM_037306827.1"/>
</dbReference>
<dbReference type="Pfam" id="PF20150">
    <property type="entry name" value="2EXR"/>
    <property type="match status" value="1"/>
</dbReference>
<keyword evidence="4" id="KW-1185">Reference proteome</keyword>
<sequence length="283" mass="31760">MDFSHTESEFPEHANNMHPFAQDTSSSPESRNLLSLPAELRNEIWAYCLQFEDDVEIAVTAKRMISCKGGLQNPGTEAPTALAPQLLRTNKQIRKEGCAIMCKRNNFSIVLNQASYLGYSSRIPLSISVAGGDLASIPSKWTSKIRHYVHHMRQLTLYVTLNPEHETFHTPSRMLLEDKKLEVAAIVGTALGELCEILSFSNNLKSLKVNFLALGTEQLTTGHEHKVLECLGQLKGLKHIEICGVPKDAKDYLENIMRLSKRSEKERKEFPSSRAGYSWGSPY</sequence>
<name>A0A8H6FYC4_9LECA</name>
<evidence type="ECO:0000256" key="1">
    <source>
        <dbReference type="SAM" id="MobiDB-lite"/>
    </source>
</evidence>
<protein>
    <recommendedName>
        <fullName evidence="2">2EXR domain-containing protein</fullName>
    </recommendedName>
</protein>
<dbReference type="GeneID" id="59286573"/>
<proteinExistence type="predicted"/>
<dbReference type="EMBL" id="JACCJC010000016">
    <property type="protein sequence ID" value="KAF6237030.1"/>
    <property type="molecule type" value="Genomic_DNA"/>
</dbReference>
<evidence type="ECO:0000259" key="2">
    <source>
        <dbReference type="Pfam" id="PF20150"/>
    </source>
</evidence>
<dbReference type="OrthoDB" id="2951834at2759"/>
<dbReference type="AlphaFoldDB" id="A0A8H6FYC4"/>
<accession>A0A8H6FYC4</accession>
<feature type="region of interest" description="Disordered" evidence="1">
    <location>
        <begin position="264"/>
        <end position="283"/>
    </location>
</feature>
<organism evidence="3 4">
    <name type="scientific">Letharia columbiana</name>
    <dbReference type="NCBI Taxonomy" id="112416"/>
    <lineage>
        <taxon>Eukaryota</taxon>
        <taxon>Fungi</taxon>
        <taxon>Dikarya</taxon>
        <taxon>Ascomycota</taxon>
        <taxon>Pezizomycotina</taxon>
        <taxon>Lecanoromycetes</taxon>
        <taxon>OSLEUM clade</taxon>
        <taxon>Lecanoromycetidae</taxon>
        <taxon>Lecanorales</taxon>
        <taxon>Lecanorineae</taxon>
        <taxon>Parmeliaceae</taxon>
        <taxon>Letharia</taxon>
    </lineage>
</organism>
<reference evidence="3 4" key="1">
    <citation type="journal article" date="2020" name="Genomics">
        <title>Complete, high-quality genomes from long-read metagenomic sequencing of two wolf lichen thalli reveals enigmatic genome architecture.</title>
        <authorList>
            <person name="McKenzie S.K."/>
            <person name="Walston R.F."/>
            <person name="Allen J.L."/>
        </authorList>
    </citation>
    <scope>NUCLEOTIDE SEQUENCE [LARGE SCALE GENOMIC DNA]</scope>
    <source>
        <strain evidence="3">WasteWater2</strain>
    </source>
</reference>
<dbReference type="PANTHER" id="PTHR42085:SF2">
    <property type="entry name" value="F-BOX DOMAIN-CONTAINING PROTEIN"/>
    <property type="match status" value="1"/>
</dbReference>
<evidence type="ECO:0000313" key="4">
    <source>
        <dbReference type="Proteomes" id="UP000578531"/>
    </source>
</evidence>